<keyword evidence="2" id="KW-1133">Transmembrane helix</keyword>
<dbReference type="InterPro" id="IPR036259">
    <property type="entry name" value="MFS_trans_sf"/>
</dbReference>
<dbReference type="Pfam" id="PF03137">
    <property type="entry name" value="OATP"/>
    <property type="match status" value="1"/>
</dbReference>
<evidence type="ECO:0000313" key="4">
    <source>
        <dbReference type="RefSeq" id="XP_006816242.1"/>
    </source>
</evidence>
<keyword evidence="1" id="KW-1015">Disulfide bond</keyword>
<organism evidence="3 4">
    <name type="scientific">Saccoglossus kowalevskii</name>
    <name type="common">Acorn worm</name>
    <dbReference type="NCBI Taxonomy" id="10224"/>
    <lineage>
        <taxon>Eukaryota</taxon>
        <taxon>Metazoa</taxon>
        <taxon>Hemichordata</taxon>
        <taxon>Enteropneusta</taxon>
        <taxon>Harrimaniidae</taxon>
        <taxon>Saccoglossus</taxon>
    </lineage>
</organism>
<keyword evidence="3" id="KW-1185">Reference proteome</keyword>
<feature type="transmembrane region" description="Helical" evidence="2">
    <location>
        <begin position="356"/>
        <end position="381"/>
    </location>
</feature>
<keyword evidence="2" id="KW-0472">Membrane</keyword>
<feature type="non-terminal residue" evidence="4">
    <location>
        <position position="463"/>
    </location>
</feature>
<feature type="transmembrane region" description="Helical" evidence="2">
    <location>
        <begin position="130"/>
        <end position="151"/>
    </location>
</feature>
<evidence type="ECO:0000313" key="3">
    <source>
        <dbReference type="Proteomes" id="UP000694865"/>
    </source>
</evidence>
<keyword evidence="2" id="KW-0812">Transmembrane</keyword>
<protein>
    <submittedName>
        <fullName evidence="4">Solute carrier organic anion transporter family member 1B2-like</fullName>
    </submittedName>
</protein>
<gene>
    <name evidence="4" type="primary">LOC100373020</name>
</gene>
<dbReference type="GeneID" id="100373020"/>
<dbReference type="RefSeq" id="XP_006816242.1">
    <property type="nucleotide sequence ID" value="XM_006816179.1"/>
</dbReference>
<dbReference type="PANTHER" id="PTHR11388:SF76">
    <property type="entry name" value="SOLUTE CARRIER ORGANIC ANION TRANSPORTER FAMILY MEMBER"/>
    <property type="match status" value="1"/>
</dbReference>
<proteinExistence type="predicted"/>
<feature type="transmembrane region" description="Helical" evidence="2">
    <location>
        <begin position="426"/>
        <end position="447"/>
    </location>
</feature>
<sequence length="463" mass="50890">MDNNGKKNNNHDVRTETEGSLLNHPTVNVTFKTSKTDENDYRCGISTWRPQCIQVFAKFHIALAGLVVATLCVTLNFASMTTSVSNWEKRYSLPSKVVGLAFTLTDVAQLVALLLVGYIGGRRNSHTPRWIGGGMVLAGIGLYIVSCLQFMSEPYQYGTIHSDNSTSILCSAGNDVEYSVNDTGDGCNEGAISGEQFKVLLLIFAGLTMFGIGISPIFILGVTYIDDNVVKNRAPFYLGMMFAMYAIGPLIGFPLSAAYSNLYVDFYRVDTSMVGITPYDPRWVGAWWLPFIINGTLCIMIGIPFMLLPKRFHAKIGGEDTYKQGVDESKNAAPVRKQKMKDLPQALKRLICNKTYLALMFVRTSDMALMAAFAPFCVKYISDQFRVTMSIAGIIVPFAFVIPSGLAIFVGGTLMRKYKPKLKTTARNIVIAAALTAPLSVMLIFIGCSNYRFTGINTEYAVG</sequence>
<evidence type="ECO:0000256" key="1">
    <source>
        <dbReference type="ARBA" id="ARBA00023157"/>
    </source>
</evidence>
<feature type="transmembrane region" description="Helical" evidence="2">
    <location>
        <begin position="236"/>
        <end position="259"/>
    </location>
</feature>
<name>A0ABM0M8A1_SACKO</name>
<dbReference type="InterPro" id="IPR004156">
    <property type="entry name" value="OATP"/>
</dbReference>
<feature type="transmembrane region" description="Helical" evidence="2">
    <location>
        <begin position="199"/>
        <end position="224"/>
    </location>
</feature>
<feature type="transmembrane region" description="Helical" evidence="2">
    <location>
        <begin position="59"/>
        <end position="78"/>
    </location>
</feature>
<reference evidence="4" key="1">
    <citation type="submission" date="2025-08" db="UniProtKB">
        <authorList>
            <consortium name="RefSeq"/>
        </authorList>
    </citation>
    <scope>IDENTIFICATION</scope>
    <source>
        <tissue evidence="4">Testes</tissue>
    </source>
</reference>
<feature type="transmembrane region" description="Helical" evidence="2">
    <location>
        <begin position="287"/>
        <end position="308"/>
    </location>
</feature>
<feature type="transmembrane region" description="Helical" evidence="2">
    <location>
        <begin position="98"/>
        <end position="118"/>
    </location>
</feature>
<dbReference type="CDD" id="cd17336">
    <property type="entry name" value="MFS_SLCO_OATP"/>
    <property type="match status" value="1"/>
</dbReference>
<feature type="transmembrane region" description="Helical" evidence="2">
    <location>
        <begin position="387"/>
        <end position="414"/>
    </location>
</feature>
<accession>A0ABM0M8A1</accession>
<dbReference type="PANTHER" id="PTHR11388">
    <property type="entry name" value="ORGANIC ANION TRANSPORTER"/>
    <property type="match status" value="1"/>
</dbReference>
<dbReference type="Gene3D" id="1.20.1250.20">
    <property type="entry name" value="MFS general substrate transporter like domains"/>
    <property type="match status" value="1"/>
</dbReference>
<evidence type="ECO:0000256" key="2">
    <source>
        <dbReference type="SAM" id="Phobius"/>
    </source>
</evidence>
<dbReference type="Proteomes" id="UP000694865">
    <property type="component" value="Unplaced"/>
</dbReference>
<dbReference type="SUPFAM" id="SSF103473">
    <property type="entry name" value="MFS general substrate transporter"/>
    <property type="match status" value="1"/>
</dbReference>